<reference evidence="1 2" key="1">
    <citation type="submission" date="2011-08" db="EMBL/GenBank/DDBJ databases">
        <title>The Genome Sequence of Plasmodium vivax Brazil I.</title>
        <authorList>
            <consortium name="The Broad Institute Genome Sequencing Platform"/>
            <consortium name="The Broad Institute Genome Sequencing Center for Infectious Disease"/>
            <person name="Neafsey D."/>
            <person name="Carlton J."/>
            <person name="Barnwell J."/>
            <person name="Collins W."/>
            <person name="Escalante A."/>
            <person name="Mullikin J."/>
            <person name="Saul A."/>
            <person name="Guigo R."/>
            <person name="Camara F."/>
            <person name="Young S.K."/>
            <person name="Zeng Q."/>
            <person name="Gargeya S."/>
            <person name="Fitzgerald M."/>
            <person name="Haas B."/>
            <person name="Abouelleil A."/>
            <person name="Alvarado L."/>
            <person name="Arachchi H.M."/>
            <person name="Berlin A."/>
            <person name="Brown A."/>
            <person name="Chapman S.B."/>
            <person name="Chen Z."/>
            <person name="Dunbar C."/>
            <person name="Freedman E."/>
            <person name="Gearin G."/>
            <person name="Gellesch M."/>
            <person name="Goldberg J."/>
            <person name="Griggs A."/>
            <person name="Gujja S."/>
            <person name="Heiman D."/>
            <person name="Howarth C."/>
            <person name="Larson L."/>
            <person name="Lui A."/>
            <person name="MacDonald P.J.P."/>
            <person name="Montmayeur A."/>
            <person name="Murphy C."/>
            <person name="Neiman D."/>
            <person name="Pearson M."/>
            <person name="Priest M."/>
            <person name="Roberts A."/>
            <person name="Saif S."/>
            <person name="Shea T."/>
            <person name="Shenoy N."/>
            <person name="Sisk P."/>
            <person name="Stolte C."/>
            <person name="Sykes S."/>
            <person name="Wortman J."/>
            <person name="Nusbaum C."/>
            <person name="Birren B."/>
        </authorList>
    </citation>
    <scope>NUCLEOTIDE SEQUENCE [LARGE SCALE GENOMIC DNA]</scope>
    <source>
        <strain evidence="1 2">Brazil I</strain>
    </source>
</reference>
<protein>
    <submittedName>
        <fullName evidence="1">Uncharacterized protein</fullName>
    </submittedName>
</protein>
<name>A0A0J9T409_PLAV1</name>
<organism evidence="1 2">
    <name type="scientific">Plasmodium vivax (strain Brazil I)</name>
    <dbReference type="NCBI Taxonomy" id="1033975"/>
    <lineage>
        <taxon>Eukaryota</taxon>
        <taxon>Sar</taxon>
        <taxon>Alveolata</taxon>
        <taxon>Apicomplexa</taxon>
        <taxon>Aconoidasida</taxon>
        <taxon>Haemosporida</taxon>
        <taxon>Plasmodiidae</taxon>
        <taxon>Plasmodium</taxon>
        <taxon>Plasmodium (Plasmodium)</taxon>
    </lineage>
</organism>
<dbReference type="AlphaFoldDB" id="A0A0J9T409"/>
<evidence type="ECO:0000313" key="2">
    <source>
        <dbReference type="Proteomes" id="UP000053327"/>
    </source>
</evidence>
<sequence>MNNKGRYCELTHYFINENNFKNIKLFFDYSQDYISYEQQLTGHNHSCNEEYKTYLDKYVKSYKDDLEGEYIMQQTKKNFQV</sequence>
<accession>A0A0J9T409</accession>
<evidence type="ECO:0000313" key="1">
    <source>
        <dbReference type="EMBL" id="KMZ89352.1"/>
    </source>
</evidence>
<gene>
    <name evidence="1" type="ORF">PVBG_06188</name>
</gene>
<proteinExistence type="predicted"/>
<dbReference type="OrthoDB" id="10557057at2759"/>
<dbReference type="Proteomes" id="UP000053327">
    <property type="component" value="Unassembled WGS sequence"/>
</dbReference>
<dbReference type="EMBL" id="KQ234717">
    <property type="protein sequence ID" value="KMZ89352.1"/>
    <property type="molecule type" value="Genomic_DNA"/>
</dbReference>